<proteinExistence type="inferred from homology"/>
<evidence type="ECO:0000256" key="5">
    <source>
        <dbReference type="ARBA" id="ARBA00022490"/>
    </source>
</evidence>
<dbReference type="Pfam" id="PF01135">
    <property type="entry name" value="PCMT"/>
    <property type="match status" value="1"/>
</dbReference>
<comment type="caution">
    <text evidence="13">The sequence shown here is derived from an EMBL/GenBank/DDBJ whole genome shotgun (WGS) entry which is preliminary data.</text>
</comment>
<dbReference type="InterPro" id="IPR000682">
    <property type="entry name" value="PCMT"/>
</dbReference>
<dbReference type="AlphaFoldDB" id="A0A840PZ84"/>
<name>A0A840PZ84_9PSEU</name>
<comment type="subcellular location">
    <subcellularLocation>
        <location evidence="1">Cytoplasm</location>
    </subcellularLocation>
</comment>
<protein>
    <recommendedName>
        <fullName evidence="4">Protein-L-isoaspartate O-methyltransferase</fullName>
        <ecNumber evidence="3">2.1.1.77</ecNumber>
    </recommendedName>
    <alternativeName>
        <fullName evidence="11">L-isoaspartyl protein carboxyl methyltransferase</fullName>
    </alternativeName>
    <alternativeName>
        <fullName evidence="9">Protein L-isoaspartyl methyltransferase</fullName>
    </alternativeName>
    <alternativeName>
        <fullName evidence="10">Protein-beta-aspartate methyltransferase</fullName>
    </alternativeName>
</protein>
<keyword evidence="8" id="KW-0949">S-adenosyl-L-methionine</keyword>
<evidence type="ECO:0000256" key="2">
    <source>
        <dbReference type="ARBA" id="ARBA00005369"/>
    </source>
</evidence>
<evidence type="ECO:0000256" key="9">
    <source>
        <dbReference type="ARBA" id="ARBA00030757"/>
    </source>
</evidence>
<evidence type="ECO:0000256" key="3">
    <source>
        <dbReference type="ARBA" id="ARBA00011890"/>
    </source>
</evidence>
<dbReference type="InterPro" id="IPR029063">
    <property type="entry name" value="SAM-dependent_MTases_sf"/>
</dbReference>
<dbReference type="Proteomes" id="UP000584374">
    <property type="component" value="Unassembled WGS sequence"/>
</dbReference>
<dbReference type="GO" id="GO:0005737">
    <property type="term" value="C:cytoplasm"/>
    <property type="evidence" value="ECO:0007669"/>
    <property type="project" value="UniProtKB-SubCell"/>
</dbReference>
<evidence type="ECO:0000313" key="14">
    <source>
        <dbReference type="Proteomes" id="UP000584374"/>
    </source>
</evidence>
<evidence type="ECO:0000256" key="1">
    <source>
        <dbReference type="ARBA" id="ARBA00004496"/>
    </source>
</evidence>
<gene>
    <name evidence="13" type="ORF">BJ970_000065</name>
</gene>
<evidence type="ECO:0000256" key="10">
    <source>
        <dbReference type="ARBA" id="ARBA00031323"/>
    </source>
</evidence>
<evidence type="ECO:0000256" key="12">
    <source>
        <dbReference type="SAM" id="MobiDB-lite"/>
    </source>
</evidence>
<evidence type="ECO:0000256" key="8">
    <source>
        <dbReference type="ARBA" id="ARBA00022691"/>
    </source>
</evidence>
<dbReference type="EC" id="2.1.1.77" evidence="3"/>
<dbReference type="EMBL" id="JACHIW010000001">
    <property type="protein sequence ID" value="MBB5152531.1"/>
    <property type="molecule type" value="Genomic_DNA"/>
</dbReference>
<evidence type="ECO:0000256" key="7">
    <source>
        <dbReference type="ARBA" id="ARBA00022679"/>
    </source>
</evidence>
<evidence type="ECO:0000256" key="11">
    <source>
        <dbReference type="ARBA" id="ARBA00031350"/>
    </source>
</evidence>
<dbReference type="RefSeq" id="WP_312864043.1">
    <property type="nucleotide sequence ID" value="NZ_JACHIW010000001.1"/>
</dbReference>
<dbReference type="Gene3D" id="3.40.50.150">
    <property type="entry name" value="Vaccinia Virus protein VP39"/>
    <property type="match status" value="1"/>
</dbReference>
<comment type="similarity">
    <text evidence="2">Belongs to the methyltransferase superfamily. L-isoaspartyl/D-aspartyl protein methyltransferase family.</text>
</comment>
<dbReference type="CDD" id="cd02440">
    <property type="entry name" value="AdoMet_MTases"/>
    <property type="match status" value="1"/>
</dbReference>
<feature type="region of interest" description="Disordered" evidence="12">
    <location>
        <begin position="247"/>
        <end position="268"/>
    </location>
</feature>
<dbReference type="GO" id="GO:0004719">
    <property type="term" value="F:protein-L-isoaspartate (D-aspartate) O-methyltransferase activity"/>
    <property type="evidence" value="ECO:0007669"/>
    <property type="project" value="UniProtKB-EC"/>
</dbReference>
<dbReference type="SUPFAM" id="SSF53335">
    <property type="entry name" value="S-adenosyl-L-methionine-dependent methyltransferases"/>
    <property type="match status" value="1"/>
</dbReference>
<sequence>MTTTIDLKWPAHARRLADQLQQAGDIRSAAWHSAVAATPRHVLVPRAYDQDHTGAWIGWDTADHLDRVYAAQTLVTALESRGDYEASISSSTTPGLMLRMLDQLDVHDGHKMLEIGTGSGYNAALLSHRLGDDLVHSVDVDAELVGLARERLATIGLHPTLAAQDGADGLPDHAPYDRIIATCAVPTVPWAWAEQLRHGGLALIDIKRNFNAGNLALLHRHQDCLQGRFTARWASFMAMRHNQADDVQAPATHQPGGEPRSRATDVSPRPWEDNRVVWFLADLIGMPSVTIGYVLDPANRQPTAATLTAADGSTVEISLTDTSIGSWPLVEHGPTPLWPIVERAHELWRDLGSPGWSRLGLTVTADTQWVWIDEPHGKHQWSLTN</sequence>
<evidence type="ECO:0000313" key="13">
    <source>
        <dbReference type="EMBL" id="MBB5152531.1"/>
    </source>
</evidence>
<keyword evidence="5" id="KW-0963">Cytoplasm</keyword>
<keyword evidence="6 13" id="KW-0489">Methyltransferase</keyword>
<reference evidence="13 14" key="1">
    <citation type="submission" date="2020-08" db="EMBL/GenBank/DDBJ databases">
        <title>Sequencing the genomes of 1000 actinobacteria strains.</title>
        <authorList>
            <person name="Klenk H.-P."/>
        </authorList>
    </citation>
    <scope>NUCLEOTIDE SEQUENCE [LARGE SCALE GENOMIC DNA]</scope>
    <source>
        <strain evidence="13 14">DSM 45584</strain>
    </source>
</reference>
<dbReference type="PANTHER" id="PTHR11579">
    <property type="entry name" value="PROTEIN-L-ISOASPARTATE O-METHYLTRANSFERASE"/>
    <property type="match status" value="1"/>
</dbReference>
<keyword evidence="7 13" id="KW-0808">Transferase</keyword>
<keyword evidence="14" id="KW-1185">Reference proteome</keyword>
<organism evidence="13 14">
    <name type="scientific">Saccharopolyspora phatthalungensis</name>
    <dbReference type="NCBI Taxonomy" id="664693"/>
    <lineage>
        <taxon>Bacteria</taxon>
        <taxon>Bacillati</taxon>
        <taxon>Actinomycetota</taxon>
        <taxon>Actinomycetes</taxon>
        <taxon>Pseudonocardiales</taxon>
        <taxon>Pseudonocardiaceae</taxon>
        <taxon>Saccharopolyspora</taxon>
    </lineage>
</organism>
<dbReference type="PANTHER" id="PTHR11579:SF0">
    <property type="entry name" value="PROTEIN-L-ISOASPARTATE(D-ASPARTATE) O-METHYLTRANSFERASE"/>
    <property type="match status" value="1"/>
</dbReference>
<dbReference type="GO" id="GO:0032259">
    <property type="term" value="P:methylation"/>
    <property type="evidence" value="ECO:0007669"/>
    <property type="project" value="UniProtKB-KW"/>
</dbReference>
<evidence type="ECO:0000256" key="6">
    <source>
        <dbReference type="ARBA" id="ARBA00022603"/>
    </source>
</evidence>
<accession>A0A840PZ84</accession>
<evidence type="ECO:0000256" key="4">
    <source>
        <dbReference type="ARBA" id="ARBA00013346"/>
    </source>
</evidence>